<dbReference type="RefSeq" id="WP_188879968.1">
    <property type="nucleotide sequence ID" value="NZ_BMPF01000001.1"/>
</dbReference>
<dbReference type="InterPro" id="IPR012859">
    <property type="entry name" value="Pilin_N_archaeal"/>
</dbReference>
<dbReference type="Proteomes" id="UP000628840">
    <property type="component" value="Unassembled WGS sequence"/>
</dbReference>
<proteinExistence type="predicted"/>
<evidence type="ECO:0000313" key="2">
    <source>
        <dbReference type="EMBL" id="GGL28638.1"/>
    </source>
</evidence>
<organism evidence="2 3">
    <name type="scientific">Halarchaeum grantii</name>
    <dbReference type="NCBI Taxonomy" id="1193105"/>
    <lineage>
        <taxon>Archaea</taxon>
        <taxon>Methanobacteriati</taxon>
        <taxon>Methanobacteriota</taxon>
        <taxon>Stenosarchaea group</taxon>
        <taxon>Halobacteria</taxon>
        <taxon>Halobacteriales</taxon>
        <taxon>Halobacteriaceae</taxon>
    </lineage>
</organism>
<name>A0A830F0W4_9EURY</name>
<accession>A0A830F0W4</accession>
<protein>
    <recommendedName>
        <fullName evidence="1">Archaeal Type IV pilin N-terminal domain-containing protein</fullName>
    </recommendedName>
</protein>
<dbReference type="Pfam" id="PF07790">
    <property type="entry name" value="Pilin_N"/>
    <property type="match status" value="1"/>
</dbReference>
<evidence type="ECO:0000313" key="3">
    <source>
        <dbReference type="Proteomes" id="UP000628840"/>
    </source>
</evidence>
<sequence>MTHTSRGVAPVVGVVLLLACCVGAASAVAVTVTDAGSTAIVTPATPSVVDAHATSDGTLALTYRAGPALDVRDLRVVVAVGGTPLRQQPTVPFVGAPGFDGAPGGPFNAATDPTWTVGERATLRLAGTNTALDAGARVTIRLYRNGTRIAVVETRVVTARERARAS</sequence>
<dbReference type="OrthoDB" id="201989at2157"/>
<keyword evidence="3" id="KW-1185">Reference proteome</keyword>
<gene>
    <name evidence="2" type="ORF">GCM10009037_10360</name>
</gene>
<dbReference type="AlphaFoldDB" id="A0A830F0W4"/>
<feature type="domain" description="Archaeal Type IV pilin N-terminal" evidence="1">
    <location>
        <begin position="6"/>
        <end position="80"/>
    </location>
</feature>
<dbReference type="EMBL" id="BMPF01000001">
    <property type="protein sequence ID" value="GGL28638.1"/>
    <property type="molecule type" value="Genomic_DNA"/>
</dbReference>
<dbReference type="PROSITE" id="PS51257">
    <property type="entry name" value="PROKAR_LIPOPROTEIN"/>
    <property type="match status" value="1"/>
</dbReference>
<evidence type="ECO:0000259" key="1">
    <source>
        <dbReference type="Pfam" id="PF07790"/>
    </source>
</evidence>
<comment type="caution">
    <text evidence="2">The sequence shown here is derived from an EMBL/GenBank/DDBJ whole genome shotgun (WGS) entry which is preliminary data.</text>
</comment>
<reference evidence="2 3" key="1">
    <citation type="journal article" date="2019" name="Int. J. Syst. Evol. Microbiol.">
        <title>The Global Catalogue of Microorganisms (GCM) 10K type strain sequencing project: providing services to taxonomists for standard genome sequencing and annotation.</title>
        <authorList>
            <consortium name="The Broad Institute Genomics Platform"/>
            <consortium name="The Broad Institute Genome Sequencing Center for Infectious Disease"/>
            <person name="Wu L."/>
            <person name="Ma J."/>
        </authorList>
    </citation>
    <scope>NUCLEOTIDE SEQUENCE [LARGE SCALE GENOMIC DNA]</scope>
    <source>
        <strain evidence="2 3">JCM 19585</strain>
    </source>
</reference>